<keyword evidence="3" id="KW-1185">Reference proteome</keyword>
<protein>
    <submittedName>
        <fullName evidence="2">Uncharacterized protein</fullName>
    </submittedName>
</protein>
<sequence length="116" mass="12639">MRVRRIRRAFIASLTLTMLAPPLYAGDILDATVIRIASNKAYGEMVFIKTDKTKSTVPGCQTNLSWDFVMPLTTEHDKKLYAILLAARAGATPISINGSGNCDTFGSIETVSGLTW</sequence>
<evidence type="ECO:0000313" key="2">
    <source>
        <dbReference type="EMBL" id="MBM0105753.1"/>
    </source>
</evidence>
<evidence type="ECO:0000313" key="3">
    <source>
        <dbReference type="Proteomes" id="UP000661077"/>
    </source>
</evidence>
<accession>A0ABS1WXQ0</accession>
<name>A0ABS1WXQ0_9GAMM</name>
<dbReference type="Proteomes" id="UP000661077">
    <property type="component" value="Unassembled WGS sequence"/>
</dbReference>
<reference evidence="2 3" key="1">
    <citation type="journal article" date="2021" name="Int. J. Syst. Evol. Microbiol.">
        <title>Steroidobacter gossypii sp. nov., isolated from soil of cotton cropping field.</title>
        <authorList>
            <person name="Huang R."/>
            <person name="Yang S."/>
            <person name="Zhen C."/>
            <person name="Liu W."/>
        </authorList>
    </citation>
    <scope>NUCLEOTIDE SEQUENCE [LARGE SCALE GENOMIC DNA]</scope>
    <source>
        <strain evidence="2 3">S1-65</strain>
    </source>
</reference>
<dbReference type="EMBL" id="JAEVLS010000002">
    <property type="protein sequence ID" value="MBM0105753.1"/>
    <property type="molecule type" value="Genomic_DNA"/>
</dbReference>
<evidence type="ECO:0000256" key="1">
    <source>
        <dbReference type="SAM" id="SignalP"/>
    </source>
</evidence>
<proteinExistence type="predicted"/>
<feature type="chain" id="PRO_5046266530" evidence="1">
    <location>
        <begin position="26"/>
        <end position="116"/>
    </location>
</feature>
<organism evidence="2 3">
    <name type="scientific">Steroidobacter gossypii</name>
    <dbReference type="NCBI Taxonomy" id="2805490"/>
    <lineage>
        <taxon>Bacteria</taxon>
        <taxon>Pseudomonadati</taxon>
        <taxon>Pseudomonadota</taxon>
        <taxon>Gammaproteobacteria</taxon>
        <taxon>Steroidobacterales</taxon>
        <taxon>Steroidobacteraceae</taxon>
        <taxon>Steroidobacter</taxon>
    </lineage>
</organism>
<comment type="caution">
    <text evidence="2">The sequence shown here is derived from an EMBL/GenBank/DDBJ whole genome shotgun (WGS) entry which is preliminary data.</text>
</comment>
<dbReference type="RefSeq" id="WP_203167777.1">
    <property type="nucleotide sequence ID" value="NZ_JAEVLS010000002.1"/>
</dbReference>
<keyword evidence="1" id="KW-0732">Signal</keyword>
<gene>
    <name evidence="2" type="ORF">JM946_13510</name>
</gene>
<feature type="signal peptide" evidence="1">
    <location>
        <begin position="1"/>
        <end position="25"/>
    </location>
</feature>